<dbReference type="InterPro" id="IPR046080">
    <property type="entry name" value="DUF6098"/>
</dbReference>
<sequence>MSRSTDQPQIATLEDLAELVRSRPCAYVRYSQGPEHDASEQSRDTESDLDLPGLSVNPLHPEVWWTRPLEDWLARQVCQYAELAEKNPDRFAWVLDGRVVARGPDCEPLLADIEPLATLTPALLDEAARRYEEAFEAGRGPED</sequence>
<evidence type="ECO:0000313" key="2">
    <source>
        <dbReference type="EMBL" id="MBO3663409.1"/>
    </source>
</evidence>
<evidence type="ECO:0000256" key="1">
    <source>
        <dbReference type="SAM" id="MobiDB-lite"/>
    </source>
</evidence>
<gene>
    <name evidence="2" type="ORF">J5V96_07775</name>
</gene>
<proteinExistence type="predicted"/>
<dbReference type="AlphaFoldDB" id="A0A939QI91"/>
<dbReference type="Proteomes" id="UP000680132">
    <property type="component" value="Unassembled WGS sequence"/>
</dbReference>
<feature type="region of interest" description="Disordered" evidence="1">
    <location>
        <begin position="31"/>
        <end position="54"/>
    </location>
</feature>
<reference evidence="2" key="1">
    <citation type="submission" date="2021-03" db="EMBL/GenBank/DDBJ databases">
        <title>Microbacterium sp. nov., a novel actinobacterium isolated from cow dung.</title>
        <authorList>
            <person name="Zhang L."/>
        </authorList>
    </citation>
    <scope>NUCLEOTIDE SEQUENCE</scope>
    <source>
        <strain evidence="2">NEAU-LLB</strain>
    </source>
</reference>
<dbReference type="RefSeq" id="WP_208502498.1">
    <property type="nucleotide sequence ID" value="NZ_JAGFOA010000003.1"/>
</dbReference>
<accession>A0A939QI91</accession>
<name>A0A939QI91_9MICO</name>
<evidence type="ECO:0000313" key="3">
    <source>
        <dbReference type="Proteomes" id="UP000680132"/>
    </source>
</evidence>
<protein>
    <submittedName>
        <fullName evidence="2">Uncharacterized protein</fullName>
    </submittedName>
</protein>
<feature type="compositionally biased region" description="Basic and acidic residues" evidence="1">
    <location>
        <begin position="34"/>
        <end position="46"/>
    </location>
</feature>
<keyword evidence="3" id="KW-1185">Reference proteome</keyword>
<dbReference type="Pfam" id="PF19593">
    <property type="entry name" value="DUF6098"/>
    <property type="match status" value="1"/>
</dbReference>
<organism evidence="2 3">
    <name type="scientific">Microbacterium stercoris</name>
    <dbReference type="NCBI Taxonomy" id="2820289"/>
    <lineage>
        <taxon>Bacteria</taxon>
        <taxon>Bacillati</taxon>
        <taxon>Actinomycetota</taxon>
        <taxon>Actinomycetes</taxon>
        <taxon>Micrococcales</taxon>
        <taxon>Microbacteriaceae</taxon>
        <taxon>Microbacterium</taxon>
    </lineage>
</organism>
<dbReference type="EMBL" id="JAGFOA010000003">
    <property type="protein sequence ID" value="MBO3663409.1"/>
    <property type="molecule type" value="Genomic_DNA"/>
</dbReference>
<comment type="caution">
    <text evidence="2">The sequence shown here is derived from an EMBL/GenBank/DDBJ whole genome shotgun (WGS) entry which is preliminary data.</text>
</comment>